<sequence length="276" mass="30543">MVPPRFEIKLWGCRGSLPVSGPDFQVFGGNTTCFEVRCGPNVILFDAGSGLYQASTALKAAGTTDFTLFFSHWHYDHIMGLPFFLPLYDPASRLRVFSGHMPDAMTTREMLSNFMRQPFFPIGPDMCCANIDFHDFHAGDILSPHEGVTVRTGMLNHPGNAIGYRIEFGGRVIAIITDTEHVDGQLDPAVIDLIRDADLFLYDATFEDSEMEVFRGFGHSTWQQGLRLAKAAGAKRVGFVHHSITRTDAELGSIEQLAQADFPGAFCGRDFQVITV</sequence>
<reference evidence="2 3" key="1">
    <citation type="submission" date="2018-12" db="EMBL/GenBank/DDBJ databases">
        <title>Complete genome sequencing of Tabrizicola sp. K13M18.</title>
        <authorList>
            <person name="Bae J.-W."/>
        </authorList>
    </citation>
    <scope>NUCLEOTIDE SEQUENCE [LARGE SCALE GENOMIC DNA]</scope>
    <source>
        <strain evidence="2 3">K13M18</strain>
    </source>
</reference>
<keyword evidence="2" id="KW-0378">Hydrolase</keyword>
<protein>
    <submittedName>
        <fullName evidence="2">MBL fold metallo-hydrolase</fullName>
    </submittedName>
</protein>
<dbReference type="SMART" id="SM00849">
    <property type="entry name" value="Lactamase_B"/>
    <property type="match status" value="1"/>
</dbReference>
<dbReference type="PANTHER" id="PTHR46018">
    <property type="entry name" value="ZINC PHOSPHODIESTERASE ELAC PROTEIN 1"/>
    <property type="match status" value="1"/>
</dbReference>
<dbReference type="Proteomes" id="UP000282002">
    <property type="component" value="Chromosome"/>
</dbReference>
<dbReference type="KEGG" id="taw:EI545_14810"/>
<dbReference type="AlphaFoldDB" id="A0A3S8U8F0"/>
<dbReference type="OrthoDB" id="9773738at2"/>
<dbReference type="CDD" id="cd07715">
    <property type="entry name" value="TaR3-like_MBL-fold"/>
    <property type="match status" value="1"/>
</dbReference>
<name>A0A3S8U8F0_9RHOB</name>
<feature type="domain" description="Metallo-beta-lactamase" evidence="1">
    <location>
        <begin position="30"/>
        <end position="219"/>
    </location>
</feature>
<evidence type="ECO:0000313" key="3">
    <source>
        <dbReference type="Proteomes" id="UP000282002"/>
    </source>
</evidence>
<dbReference type="EMBL" id="CP034328">
    <property type="protein sequence ID" value="AZL59992.1"/>
    <property type="molecule type" value="Genomic_DNA"/>
</dbReference>
<dbReference type="Gene3D" id="3.60.15.10">
    <property type="entry name" value="Ribonuclease Z/Hydroxyacylglutathione hydrolase-like"/>
    <property type="match status" value="1"/>
</dbReference>
<dbReference type="SUPFAM" id="SSF56281">
    <property type="entry name" value="Metallo-hydrolase/oxidoreductase"/>
    <property type="match status" value="1"/>
</dbReference>
<evidence type="ECO:0000259" key="1">
    <source>
        <dbReference type="SMART" id="SM00849"/>
    </source>
</evidence>
<dbReference type="PANTHER" id="PTHR46018:SF2">
    <property type="entry name" value="ZINC PHOSPHODIESTERASE ELAC PROTEIN 1"/>
    <property type="match status" value="1"/>
</dbReference>
<accession>A0A3S8U8F0</accession>
<keyword evidence="3" id="KW-1185">Reference proteome</keyword>
<proteinExistence type="predicted"/>
<dbReference type="Pfam" id="PF12706">
    <property type="entry name" value="Lactamase_B_2"/>
    <property type="match status" value="1"/>
</dbReference>
<dbReference type="RefSeq" id="WP_125326187.1">
    <property type="nucleotide sequence ID" value="NZ_CP034328.1"/>
</dbReference>
<dbReference type="InterPro" id="IPR001279">
    <property type="entry name" value="Metallo-B-lactamas"/>
</dbReference>
<organism evidence="2 3">
    <name type="scientific">Tabrizicola piscis</name>
    <dbReference type="NCBI Taxonomy" id="2494374"/>
    <lineage>
        <taxon>Bacteria</taxon>
        <taxon>Pseudomonadati</taxon>
        <taxon>Pseudomonadota</taxon>
        <taxon>Alphaproteobacteria</taxon>
        <taxon>Rhodobacterales</taxon>
        <taxon>Paracoccaceae</taxon>
        <taxon>Tabrizicola</taxon>
    </lineage>
</organism>
<dbReference type="GO" id="GO:0042781">
    <property type="term" value="F:3'-tRNA processing endoribonuclease activity"/>
    <property type="evidence" value="ECO:0007669"/>
    <property type="project" value="TreeGrafter"/>
</dbReference>
<gene>
    <name evidence="2" type="ORF">EI545_14810</name>
</gene>
<evidence type="ECO:0000313" key="2">
    <source>
        <dbReference type="EMBL" id="AZL59992.1"/>
    </source>
</evidence>
<dbReference type="InterPro" id="IPR036866">
    <property type="entry name" value="RibonucZ/Hydroxyglut_hydro"/>
</dbReference>